<keyword evidence="5" id="KW-1185">Reference proteome</keyword>
<accession>A0AAD1XPM7</accession>
<reference evidence="4" key="1">
    <citation type="submission" date="2023-07" db="EMBL/GenBank/DDBJ databases">
        <authorList>
            <consortium name="AG Swart"/>
            <person name="Singh M."/>
            <person name="Singh A."/>
            <person name="Seah K."/>
            <person name="Emmerich C."/>
        </authorList>
    </citation>
    <scope>NUCLEOTIDE SEQUENCE</scope>
    <source>
        <strain evidence="4">DP1</strain>
    </source>
</reference>
<evidence type="ECO:0000256" key="1">
    <source>
        <dbReference type="ARBA" id="ARBA00005627"/>
    </source>
</evidence>
<feature type="compositionally biased region" description="Low complexity" evidence="2">
    <location>
        <begin position="837"/>
        <end position="850"/>
    </location>
</feature>
<feature type="compositionally biased region" description="Basic and acidic residues" evidence="2">
    <location>
        <begin position="769"/>
        <end position="809"/>
    </location>
</feature>
<gene>
    <name evidence="4" type="ORF">ECRASSUSDP1_LOCUS17609</name>
</gene>
<dbReference type="InterPro" id="IPR009852">
    <property type="entry name" value="CENPJ_C_dom"/>
</dbReference>
<feature type="compositionally biased region" description="Polar residues" evidence="2">
    <location>
        <begin position="316"/>
        <end position="329"/>
    </location>
</feature>
<evidence type="ECO:0000313" key="5">
    <source>
        <dbReference type="Proteomes" id="UP001295684"/>
    </source>
</evidence>
<feature type="compositionally biased region" description="Basic and acidic residues" evidence="2">
    <location>
        <begin position="483"/>
        <end position="498"/>
    </location>
</feature>
<feature type="region of interest" description="Disordered" evidence="2">
    <location>
        <begin position="1025"/>
        <end position="1046"/>
    </location>
</feature>
<feature type="compositionally biased region" description="Basic and acidic residues" evidence="2">
    <location>
        <begin position="561"/>
        <end position="571"/>
    </location>
</feature>
<dbReference type="Pfam" id="PF07202">
    <property type="entry name" value="Tcp10_C"/>
    <property type="match status" value="2"/>
</dbReference>
<evidence type="ECO:0000259" key="3">
    <source>
        <dbReference type="Pfam" id="PF07202"/>
    </source>
</evidence>
<feature type="region of interest" description="Disordered" evidence="2">
    <location>
        <begin position="399"/>
        <end position="658"/>
    </location>
</feature>
<feature type="compositionally biased region" description="Basic and acidic residues" evidence="2">
    <location>
        <begin position="631"/>
        <end position="643"/>
    </location>
</feature>
<protein>
    <recommendedName>
        <fullName evidence="3">Centromere protein J C-terminal domain-containing protein</fullName>
    </recommendedName>
</protein>
<organism evidence="4 5">
    <name type="scientific">Euplotes crassus</name>
    <dbReference type="NCBI Taxonomy" id="5936"/>
    <lineage>
        <taxon>Eukaryota</taxon>
        <taxon>Sar</taxon>
        <taxon>Alveolata</taxon>
        <taxon>Ciliophora</taxon>
        <taxon>Intramacronucleata</taxon>
        <taxon>Spirotrichea</taxon>
        <taxon>Hypotrichia</taxon>
        <taxon>Euplotida</taxon>
        <taxon>Euplotidae</taxon>
        <taxon>Moneuplotes</taxon>
    </lineage>
</organism>
<dbReference type="InterPro" id="IPR047002">
    <property type="entry name" value="Tcp10_C_sf"/>
</dbReference>
<comment type="similarity">
    <text evidence="1">Belongs to the TCP10 family.</text>
</comment>
<dbReference type="InterPro" id="IPR026581">
    <property type="entry name" value="TCP10L/CENPJ"/>
</dbReference>
<feature type="region of interest" description="Disordered" evidence="2">
    <location>
        <begin position="287"/>
        <end position="375"/>
    </location>
</feature>
<evidence type="ECO:0000313" key="4">
    <source>
        <dbReference type="EMBL" id="CAI2376240.1"/>
    </source>
</evidence>
<feature type="compositionally biased region" description="Basic residues" evidence="2">
    <location>
        <begin position="597"/>
        <end position="609"/>
    </location>
</feature>
<sequence length="1057" mass="120044">MTDASGRMSSATQYATQNSERMGGTASYPRQERMSYMPTDYSRMNTGGSMAYPSSTGFNQASYDTEFKSSTNFQAPTPQQYTAMDMRNNFETSAPASFVPKSKYLSTLTSQNTSKPTNMSTNFQNMSVPQPQSYENKPEPMKYSSPADFTQMPSNSALMQSYNLMKMSSQVTKNQAAAQYAKQQRFNNYFPQNAQQPTPQPQPDMNMGMYGLQRMNTTGGMNLDQKDDNNFLSNISPADMGIPLDAVGMQGSPPRPNPAENRFGSPNRMGSPNQCQNDFPPFDEVFKSKKPAETSGNNQVSSEIPFDEKPVGGGNSQPPMMQQNNSSEPSHNKKGDTFAVDFNYVEQNEPQNDEIPDVSTNNQTKAAQDLPPLDPNVVNVDEIQIKPKQQLTFEELLEKELNDKEKDANPAPPDDDRVIRKPKKEFLKRTSKKTTLPKEKQGGKKYKYYADNFDKKNNSNGNSGSEVEKSECSKSAKQGKCMQDNESKQHESVQENETKTFLSKGAGLGGGKGKTNDDLNDNNAQKSENPEDDDKNPTPDNSGKNRRGRKARGPNTNSIDAHNDKDPKNDSLEEFEVLEGNINNDDNVEDYEEIKKNYHASGRKFKHKKSEAPSDVSKRGGHTNSSVNESGAERQRLAKEKKEFKKQKEKFEAEKLSIEKQKRDLDKQKIEFEKTKETETKKINVERQKLEKEKKAFHRQNDKKKEDSELTENLYREIDALHDELRKKDNKNIKLEDEVKDLHHLAKEYEEKIFYLEEQLKELRSGMKTEMRTEGRNQAQKEKPVQKIESKIPRATKPCEDKSKNEKRNIRNTAQEEVSIGLDDEFKDFDTEEDAENNQNNPENDQQNSDGEGEAPEMDYDDPDNYSLVFLEKYHGEENEKAEIVQESEGTKGKIFRLYSHEKREILFTNGVKKEIFPDGYSIVYFANDDIKQSYPDGRTVYYFADAGTAQTTLPDGLKIYKFNNDQIEKHYTDGTKEIIFPDGTVKYIFGVSDEESIFTDGTIQRLTPDGLKVVEYPSGQKDIVYPDGTKERQYPSGKVKKMNPDGVIKSFKADDN</sequence>
<feature type="domain" description="Centromere protein J C-terminal" evidence="3">
    <location>
        <begin position="995"/>
        <end position="1022"/>
    </location>
</feature>
<name>A0AAD1XPM7_EUPCR</name>
<dbReference type="Gene3D" id="2.60.450.20">
    <property type="match status" value="1"/>
</dbReference>
<evidence type="ECO:0000256" key="2">
    <source>
        <dbReference type="SAM" id="MobiDB-lite"/>
    </source>
</evidence>
<dbReference type="AlphaFoldDB" id="A0AAD1XPM7"/>
<feature type="region of interest" description="Disordered" evidence="2">
    <location>
        <begin position="769"/>
        <end position="864"/>
    </location>
</feature>
<feature type="domain" description="Centromere protein J C-terminal" evidence="3">
    <location>
        <begin position="955"/>
        <end position="987"/>
    </location>
</feature>
<feature type="region of interest" description="Disordered" evidence="2">
    <location>
        <begin position="1"/>
        <end position="40"/>
    </location>
</feature>
<feature type="compositionally biased region" description="Acidic residues" evidence="2">
    <location>
        <begin position="851"/>
        <end position="864"/>
    </location>
</feature>
<feature type="compositionally biased region" description="Basic and acidic residues" evidence="2">
    <location>
        <begin position="399"/>
        <end position="428"/>
    </location>
</feature>
<dbReference type="Proteomes" id="UP001295684">
    <property type="component" value="Unassembled WGS sequence"/>
</dbReference>
<feature type="compositionally biased region" description="Acidic residues" evidence="2">
    <location>
        <begin position="822"/>
        <end position="836"/>
    </location>
</feature>
<dbReference type="PANTHER" id="PTHR10331">
    <property type="entry name" value="T COMPLEX PROTEIN 10"/>
    <property type="match status" value="1"/>
</dbReference>
<proteinExistence type="inferred from homology"/>
<feature type="compositionally biased region" description="Polar residues" evidence="2">
    <location>
        <begin position="7"/>
        <end position="20"/>
    </location>
</feature>
<dbReference type="PANTHER" id="PTHR10331:SF6">
    <property type="entry name" value="SPINDLE ASSEMBLY ABNORMAL 4"/>
    <property type="match status" value="1"/>
</dbReference>
<feature type="compositionally biased region" description="Basic and acidic residues" evidence="2">
    <location>
        <begin position="649"/>
        <end position="658"/>
    </location>
</feature>
<dbReference type="EMBL" id="CAMPGE010017781">
    <property type="protein sequence ID" value="CAI2376240.1"/>
    <property type="molecule type" value="Genomic_DNA"/>
</dbReference>
<comment type="caution">
    <text evidence="4">The sequence shown here is derived from an EMBL/GenBank/DDBJ whole genome shotgun (WGS) entry which is preliminary data.</text>
</comment>